<evidence type="ECO:0000256" key="1">
    <source>
        <dbReference type="ARBA" id="ARBA00022801"/>
    </source>
</evidence>
<dbReference type="Gene3D" id="3.40.1090.10">
    <property type="entry name" value="Cytosolic phospholipase A2 catalytic domain"/>
    <property type="match status" value="2"/>
</dbReference>
<feature type="domain" description="PNPLA" evidence="6">
    <location>
        <begin position="73"/>
        <end position="233"/>
    </location>
</feature>
<feature type="active site" description="Proton acceptor" evidence="4">
    <location>
        <position position="220"/>
    </location>
</feature>
<keyword evidence="3 4" id="KW-0443">Lipid metabolism</keyword>
<organism evidence="7 8">
    <name type="scientific">Pseudochelatococcus lubricantis</name>
    <dbReference type="NCBI Taxonomy" id="1538102"/>
    <lineage>
        <taxon>Bacteria</taxon>
        <taxon>Pseudomonadati</taxon>
        <taxon>Pseudomonadota</taxon>
        <taxon>Alphaproteobacteria</taxon>
        <taxon>Hyphomicrobiales</taxon>
        <taxon>Chelatococcaceae</taxon>
        <taxon>Pseudochelatococcus</taxon>
    </lineage>
</organism>
<protein>
    <submittedName>
        <fullName evidence="7">NTE family protein</fullName>
    </submittedName>
</protein>
<comment type="caution">
    <text evidence="4">Lacks conserved residue(s) required for the propagation of feature annotation.</text>
</comment>
<feature type="short sequence motif" description="DGA/G" evidence="4">
    <location>
        <begin position="220"/>
        <end position="222"/>
    </location>
</feature>
<keyword evidence="8" id="KW-1185">Reference proteome</keyword>
<comment type="caution">
    <text evidence="7">The sequence shown here is derived from an EMBL/GenBank/DDBJ whole genome shotgun (WGS) entry which is preliminary data.</text>
</comment>
<name>A0ABX0UVP1_9HYPH</name>
<dbReference type="Pfam" id="PF01734">
    <property type="entry name" value="Patatin"/>
    <property type="match status" value="1"/>
</dbReference>
<keyword evidence="1 4" id="KW-0378">Hydrolase</keyword>
<evidence type="ECO:0000256" key="4">
    <source>
        <dbReference type="PROSITE-ProRule" id="PRU01161"/>
    </source>
</evidence>
<evidence type="ECO:0000313" key="8">
    <source>
        <dbReference type="Proteomes" id="UP001429580"/>
    </source>
</evidence>
<evidence type="ECO:0000256" key="5">
    <source>
        <dbReference type="SAM" id="MobiDB-lite"/>
    </source>
</evidence>
<gene>
    <name evidence="7" type="ORF">FHS82_000645</name>
</gene>
<dbReference type="RefSeq" id="WP_246224993.1">
    <property type="nucleotide sequence ID" value="NZ_JAASQI010000001.1"/>
</dbReference>
<dbReference type="SUPFAM" id="SSF52151">
    <property type="entry name" value="FabD/lysophospholipase-like"/>
    <property type="match status" value="1"/>
</dbReference>
<accession>A0ABX0UVP1</accession>
<evidence type="ECO:0000256" key="2">
    <source>
        <dbReference type="ARBA" id="ARBA00022963"/>
    </source>
</evidence>
<dbReference type="InterPro" id="IPR050301">
    <property type="entry name" value="NTE"/>
</dbReference>
<evidence type="ECO:0000313" key="7">
    <source>
        <dbReference type="EMBL" id="NIJ56832.1"/>
    </source>
</evidence>
<feature type="region of interest" description="Disordered" evidence="5">
    <location>
        <begin position="18"/>
        <end position="52"/>
    </location>
</feature>
<dbReference type="Proteomes" id="UP001429580">
    <property type="component" value="Unassembled WGS sequence"/>
</dbReference>
<feature type="short sequence motif" description="GXSXG" evidence="4">
    <location>
        <begin position="104"/>
        <end position="108"/>
    </location>
</feature>
<dbReference type="InterPro" id="IPR016035">
    <property type="entry name" value="Acyl_Trfase/lysoPLipase"/>
</dbReference>
<dbReference type="PANTHER" id="PTHR14226:SF76">
    <property type="entry name" value="NTE FAMILY PROTEIN RSSA"/>
    <property type="match status" value="1"/>
</dbReference>
<reference evidence="7 8" key="1">
    <citation type="submission" date="2020-03" db="EMBL/GenBank/DDBJ databases">
        <title>Genomic Encyclopedia of Type Strains, Phase IV (KMG-IV): sequencing the most valuable type-strain genomes for metagenomic binning, comparative biology and taxonomic classification.</title>
        <authorList>
            <person name="Goeker M."/>
        </authorList>
    </citation>
    <scope>NUCLEOTIDE SEQUENCE [LARGE SCALE GENOMIC DNA]</scope>
    <source>
        <strain evidence="7 8">DSM 103870</strain>
    </source>
</reference>
<evidence type="ECO:0000256" key="3">
    <source>
        <dbReference type="ARBA" id="ARBA00023098"/>
    </source>
</evidence>
<feature type="active site" description="Nucleophile" evidence="4">
    <location>
        <position position="106"/>
    </location>
</feature>
<keyword evidence="2 4" id="KW-0442">Lipid degradation</keyword>
<evidence type="ECO:0000259" key="6">
    <source>
        <dbReference type="PROSITE" id="PS51635"/>
    </source>
</evidence>
<proteinExistence type="predicted"/>
<sequence length="385" mass="40507">MLDQIFRLAGIIDLGVTDADKTGTDNTGPERAGSRGETVNGEESGERPEQEMPNISLHDAGKRAAPAAPQLGLALGGGAARGWAHIGVIKVLAREGLRPAVIAGTSIGAVVGGCYAAGRLSELEAFARSLTKRRIVSLMDFHLNGSGLLGGDRLQKLLHEHLGPTQIEDLPIRFAAVATELGSGHEVWLTRGPLAEALRASYALPGVFDAIRVRGRWLMDGALVNPIPVTTARVLGAEAVIAVNLNGDPRARAAIMPAIDLDTEDDPPADASGSGDSLRRSFFAPLQNALPATLAAGPFSASVSGPRRERGPGLATVLMDAFNITQDRIARSRLAGDPPDITISPRLARVGLFDFDNAAEIIELGVRATERALPDIEEYLTGRLT</sequence>
<dbReference type="PANTHER" id="PTHR14226">
    <property type="entry name" value="NEUROPATHY TARGET ESTERASE/SWISS CHEESE D.MELANOGASTER"/>
    <property type="match status" value="1"/>
</dbReference>
<dbReference type="PROSITE" id="PS51635">
    <property type="entry name" value="PNPLA"/>
    <property type="match status" value="1"/>
</dbReference>
<dbReference type="InterPro" id="IPR002641">
    <property type="entry name" value="PNPLA_dom"/>
</dbReference>
<dbReference type="EMBL" id="JAASQI010000001">
    <property type="protein sequence ID" value="NIJ56832.1"/>
    <property type="molecule type" value="Genomic_DNA"/>
</dbReference>